<dbReference type="PROSITE" id="PS50850">
    <property type="entry name" value="MFS"/>
    <property type="match status" value="1"/>
</dbReference>
<feature type="transmembrane region" description="Helical" evidence="5">
    <location>
        <begin position="92"/>
        <end position="110"/>
    </location>
</feature>
<evidence type="ECO:0000256" key="1">
    <source>
        <dbReference type="ARBA" id="ARBA00004141"/>
    </source>
</evidence>
<organism evidence="7">
    <name type="scientific">Noctiluca scintillans</name>
    <name type="common">Sea sparkle</name>
    <name type="synonym">Red tide dinoflagellate</name>
    <dbReference type="NCBI Taxonomy" id="2966"/>
    <lineage>
        <taxon>Eukaryota</taxon>
        <taxon>Sar</taxon>
        <taxon>Alveolata</taxon>
        <taxon>Dinophyceae</taxon>
        <taxon>Noctilucales</taxon>
        <taxon>Noctilucaceae</taxon>
        <taxon>Noctiluca</taxon>
    </lineage>
</organism>
<keyword evidence="2 5" id="KW-0812">Transmembrane</keyword>
<feature type="transmembrane region" description="Helical" evidence="5">
    <location>
        <begin position="244"/>
        <end position="264"/>
    </location>
</feature>
<keyword evidence="4 5" id="KW-0472">Membrane</keyword>
<sequence length="481" mass="51704">MNSELSIQLEDQPATKNKSNFIPMLGNFNIQYNFTAASIAVTFLSSSAYLDHALREEPDWASAITLPIVFVGAMTGMLVMGRLGDVLGRNRAMQVTLCLSVAGCVIPALAVGNANATFAILNAGRLILGIGVGGIYPLSAVSAAEGTDKAEDRGTRVGMAFFFQSIGCLVPYLVAMILIPVLQPSTPEPWVPQVQFRFLFALGAVPGLIIIAATCREKSSTPELPVNVERPSLRDAFARQPREIWRTLLGTSGSWFLYDIAYYGTNIFTPSLLGKICLTGNKVDGVCNQSLFETAWQSVIVQAMGIPACLIAIRLIGRFGSRFLNIMGFLLLSLLFLAMAIVWTVNEDLHMLLFVIFCAITFCLNFGPNLGTYVLPAICFPFEVRSTCHGISAFGGKLGAVVGTLIFKPVSLMDGGIAALLFMQAAVCLTGAVVGHIFLKSDFEYLESEDKDATLTFLSGIENARSGRLSGARPSRPSAPP</sequence>
<feature type="transmembrane region" description="Helical" evidence="5">
    <location>
        <begin position="387"/>
        <end position="407"/>
    </location>
</feature>
<feature type="transmembrane region" description="Helical" evidence="5">
    <location>
        <begin position="194"/>
        <end position="215"/>
    </location>
</feature>
<feature type="transmembrane region" description="Helical" evidence="5">
    <location>
        <begin position="351"/>
        <end position="375"/>
    </location>
</feature>
<dbReference type="Gene3D" id="1.20.1250.20">
    <property type="entry name" value="MFS general substrate transporter like domains"/>
    <property type="match status" value="1"/>
</dbReference>
<evidence type="ECO:0000256" key="3">
    <source>
        <dbReference type="ARBA" id="ARBA00022989"/>
    </source>
</evidence>
<dbReference type="Pfam" id="PF07690">
    <property type="entry name" value="MFS_1"/>
    <property type="match status" value="1"/>
</dbReference>
<reference evidence="7" key="1">
    <citation type="submission" date="2021-01" db="EMBL/GenBank/DDBJ databases">
        <authorList>
            <person name="Corre E."/>
            <person name="Pelletier E."/>
            <person name="Niang G."/>
            <person name="Scheremetjew M."/>
            <person name="Finn R."/>
            <person name="Kale V."/>
            <person name="Holt S."/>
            <person name="Cochrane G."/>
            <person name="Meng A."/>
            <person name="Brown T."/>
            <person name="Cohen L."/>
        </authorList>
    </citation>
    <scope>NUCLEOTIDE SEQUENCE</scope>
</reference>
<feature type="transmembrane region" description="Helical" evidence="5">
    <location>
        <begin position="419"/>
        <end position="439"/>
    </location>
</feature>
<evidence type="ECO:0000259" key="6">
    <source>
        <dbReference type="PROSITE" id="PS50850"/>
    </source>
</evidence>
<evidence type="ECO:0000256" key="5">
    <source>
        <dbReference type="SAM" id="Phobius"/>
    </source>
</evidence>
<name>A0A7S1FHW1_NOCSC</name>
<protein>
    <recommendedName>
        <fullName evidence="6">Major facilitator superfamily (MFS) profile domain-containing protein</fullName>
    </recommendedName>
</protein>
<proteinExistence type="predicted"/>
<accession>A0A7S1FHW1</accession>
<feature type="transmembrane region" description="Helical" evidence="5">
    <location>
        <begin position="323"/>
        <end position="345"/>
    </location>
</feature>
<dbReference type="InterPro" id="IPR036259">
    <property type="entry name" value="MFS_trans_sf"/>
</dbReference>
<feature type="transmembrane region" description="Helical" evidence="5">
    <location>
        <begin position="159"/>
        <end position="182"/>
    </location>
</feature>
<dbReference type="InterPro" id="IPR020846">
    <property type="entry name" value="MFS_dom"/>
</dbReference>
<evidence type="ECO:0000256" key="2">
    <source>
        <dbReference type="ARBA" id="ARBA00022692"/>
    </source>
</evidence>
<feature type="domain" description="Major facilitator superfamily (MFS) profile" evidence="6">
    <location>
        <begin position="19"/>
        <end position="443"/>
    </location>
</feature>
<dbReference type="EMBL" id="HBFQ01061022">
    <property type="protein sequence ID" value="CAD8868847.1"/>
    <property type="molecule type" value="Transcribed_RNA"/>
</dbReference>
<evidence type="ECO:0000313" key="7">
    <source>
        <dbReference type="EMBL" id="CAD8868847.1"/>
    </source>
</evidence>
<dbReference type="SUPFAM" id="SSF103473">
    <property type="entry name" value="MFS general substrate transporter"/>
    <property type="match status" value="1"/>
</dbReference>
<evidence type="ECO:0000256" key="4">
    <source>
        <dbReference type="ARBA" id="ARBA00023136"/>
    </source>
</evidence>
<gene>
    <name evidence="7" type="ORF">NSCI0253_LOCUS43203</name>
</gene>
<feature type="transmembrane region" description="Helical" evidence="5">
    <location>
        <begin position="60"/>
        <end position="80"/>
    </location>
</feature>
<dbReference type="AlphaFoldDB" id="A0A7S1FHW1"/>
<dbReference type="PANTHER" id="PTHR24064">
    <property type="entry name" value="SOLUTE CARRIER FAMILY 22 MEMBER"/>
    <property type="match status" value="1"/>
</dbReference>
<dbReference type="GO" id="GO:0022857">
    <property type="term" value="F:transmembrane transporter activity"/>
    <property type="evidence" value="ECO:0007669"/>
    <property type="project" value="InterPro"/>
</dbReference>
<keyword evidence="3 5" id="KW-1133">Transmembrane helix</keyword>
<dbReference type="InterPro" id="IPR011701">
    <property type="entry name" value="MFS"/>
</dbReference>
<dbReference type="GO" id="GO:0016020">
    <property type="term" value="C:membrane"/>
    <property type="evidence" value="ECO:0007669"/>
    <property type="project" value="UniProtKB-SubCell"/>
</dbReference>
<feature type="transmembrane region" description="Helical" evidence="5">
    <location>
        <begin position="295"/>
        <end position="316"/>
    </location>
</feature>
<comment type="subcellular location">
    <subcellularLocation>
        <location evidence="1">Membrane</location>
        <topology evidence="1">Multi-pass membrane protein</topology>
    </subcellularLocation>
</comment>
<feature type="transmembrane region" description="Helical" evidence="5">
    <location>
        <begin position="116"/>
        <end position="138"/>
    </location>
</feature>